<proteinExistence type="predicted"/>
<gene>
    <name evidence="1" type="ORF">AAL_07776</name>
</gene>
<dbReference type="EMBL" id="AZGY01000026">
    <property type="protein sequence ID" value="KZZ89128.1"/>
    <property type="molecule type" value="Genomic_DNA"/>
</dbReference>
<evidence type="ECO:0000313" key="1">
    <source>
        <dbReference type="EMBL" id="KZZ89128.1"/>
    </source>
</evidence>
<dbReference type="Proteomes" id="UP000078544">
    <property type="component" value="Unassembled WGS sequence"/>
</dbReference>
<protein>
    <submittedName>
        <fullName evidence="1">Uncharacterized protein</fullName>
    </submittedName>
</protein>
<accession>A0A167WPT6</accession>
<keyword evidence="2" id="KW-1185">Reference proteome</keyword>
<sequence>MTMEMGTDGAETAELLLEEKRHVRVTIAACMESTSGFEEERGSVEAGDRLV</sequence>
<evidence type="ECO:0000313" key="2">
    <source>
        <dbReference type="Proteomes" id="UP000078544"/>
    </source>
</evidence>
<name>A0A167WPT6_9HYPO</name>
<reference evidence="1 2" key="1">
    <citation type="journal article" date="2016" name="Genome Biol. Evol.">
        <title>Divergent and convergent evolution of fungal pathogenicity.</title>
        <authorList>
            <person name="Shang Y."/>
            <person name="Xiao G."/>
            <person name="Zheng P."/>
            <person name="Cen K."/>
            <person name="Zhan S."/>
            <person name="Wang C."/>
        </authorList>
    </citation>
    <scope>NUCLEOTIDE SEQUENCE [LARGE SCALE GENOMIC DNA]</scope>
    <source>
        <strain evidence="1 2">RCEF 2490</strain>
    </source>
</reference>
<comment type="caution">
    <text evidence="1">The sequence shown here is derived from an EMBL/GenBank/DDBJ whole genome shotgun (WGS) entry which is preliminary data.</text>
</comment>
<organism evidence="1 2">
    <name type="scientific">Moelleriella libera RCEF 2490</name>
    <dbReference type="NCBI Taxonomy" id="1081109"/>
    <lineage>
        <taxon>Eukaryota</taxon>
        <taxon>Fungi</taxon>
        <taxon>Dikarya</taxon>
        <taxon>Ascomycota</taxon>
        <taxon>Pezizomycotina</taxon>
        <taxon>Sordariomycetes</taxon>
        <taxon>Hypocreomycetidae</taxon>
        <taxon>Hypocreales</taxon>
        <taxon>Clavicipitaceae</taxon>
        <taxon>Moelleriella</taxon>
    </lineage>
</organism>
<dbReference type="AlphaFoldDB" id="A0A167WPT6"/>